<dbReference type="PRINTS" id="PR00097">
    <property type="entry name" value="ANTSNTHASEII"/>
</dbReference>
<dbReference type="NCBIfam" id="NF009475">
    <property type="entry name" value="PRK12838.1"/>
    <property type="match status" value="1"/>
</dbReference>
<dbReference type="PANTHER" id="PTHR43418:SF7">
    <property type="entry name" value="CARBAMOYL-PHOSPHATE SYNTHASE SMALL CHAIN"/>
    <property type="match status" value="1"/>
</dbReference>
<dbReference type="Pfam" id="PF00117">
    <property type="entry name" value="GATase"/>
    <property type="match status" value="1"/>
</dbReference>
<accession>A0A644YZF0</accession>
<feature type="domain" description="Carbamoyl-phosphate synthase small subunit N-terminal" evidence="13">
    <location>
        <begin position="4"/>
        <end position="133"/>
    </location>
</feature>
<dbReference type="SMART" id="SM01097">
    <property type="entry name" value="CPSase_sm_chain"/>
    <property type="match status" value="1"/>
</dbReference>
<dbReference type="GO" id="GO:0005524">
    <property type="term" value="F:ATP binding"/>
    <property type="evidence" value="ECO:0007669"/>
    <property type="project" value="UniProtKB-KW"/>
</dbReference>
<proteinExistence type="inferred from homology"/>
<evidence type="ECO:0000259" key="13">
    <source>
        <dbReference type="SMART" id="SM01097"/>
    </source>
</evidence>
<dbReference type="FunFam" id="3.50.30.20:FF:000001">
    <property type="entry name" value="Carbamoyl-phosphate synthase small chain"/>
    <property type="match status" value="1"/>
</dbReference>
<dbReference type="InterPro" id="IPR050472">
    <property type="entry name" value="Anth_synth/Amidotransfase"/>
</dbReference>
<keyword evidence="7" id="KW-0067">ATP-binding</keyword>
<dbReference type="Gene3D" id="3.40.50.880">
    <property type="match status" value="1"/>
</dbReference>
<comment type="caution">
    <text evidence="14">The sequence shown here is derived from an EMBL/GenBank/DDBJ whole genome shotgun (WGS) entry which is preliminary data.</text>
</comment>
<comment type="pathway">
    <text evidence="1">Pyrimidine metabolism; UMP biosynthesis via de novo pathway; (S)-dihydroorotate from bicarbonate: step 1/3.</text>
</comment>
<keyword evidence="6" id="KW-0547">Nucleotide-binding</keyword>
<dbReference type="GO" id="GO:0006221">
    <property type="term" value="P:pyrimidine nucleotide biosynthetic process"/>
    <property type="evidence" value="ECO:0007669"/>
    <property type="project" value="UniProtKB-KW"/>
</dbReference>
<evidence type="ECO:0000313" key="14">
    <source>
        <dbReference type="EMBL" id="MPM33852.1"/>
    </source>
</evidence>
<evidence type="ECO:0000256" key="7">
    <source>
        <dbReference type="ARBA" id="ARBA00022840"/>
    </source>
</evidence>
<name>A0A644YZF0_9ZZZZ</name>
<dbReference type="Pfam" id="PF00988">
    <property type="entry name" value="CPSase_sm_chain"/>
    <property type="match status" value="1"/>
</dbReference>
<dbReference type="SUPFAM" id="SSF52317">
    <property type="entry name" value="Class I glutamine amidotransferase-like"/>
    <property type="match status" value="1"/>
</dbReference>
<dbReference type="PRINTS" id="PR00099">
    <property type="entry name" value="CPSGATASE"/>
</dbReference>
<dbReference type="PRINTS" id="PR00096">
    <property type="entry name" value="GATASE"/>
</dbReference>
<dbReference type="PROSITE" id="PS51273">
    <property type="entry name" value="GATASE_TYPE_1"/>
    <property type="match status" value="1"/>
</dbReference>
<gene>
    <name evidence="14" type="primary">carA_33</name>
    <name evidence="14" type="ORF">SDC9_80433</name>
</gene>
<comment type="catalytic activity">
    <reaction evidence="11">
        <text>hydrogencarbonate + L-glutamine + 2 ATP + H2O = carbamoyl phosphate + L-glutamate + 2 ADP + phosphate + 2 H(+)</text>
        <dbReference type="Rhea" id="RHEA:18633"/>
        <dbReference type="ChEBI" id="CHEBI:15377"/>
        <dbReference type="ChEBI" id="CHEBI:15378"/>
        <dbReference type="ChEBI" id="CHEBI:17544"/>
        <dbReference type="ChEBI" id="CHEBI:29985"/>
        <dbReference type="ChEBI" id="CHEBI:30616"/>
        <dbReference type="ChEBI" id="CHEBI:43474"/>
        <dbReference type="ChEBI" id="CHEBI:58228"/>
        <dbReference type="ChEBI" id="CHEBI:58359"/>
        <dbReference type="ChEBI" id="CHEBI:456216"/>
        <dbReference type="EC" id="6.3.5.5"/>
    </reaction>
</comment>
<dbReference type="GO" id="GO:0004359">
    <property type="term" value="F:glutaminase activity"/>
    <property type="evidence" value="ECO:0007669"/>
    <property type="project" value="RHEA"/>
</dbReference>
<comment type="catalytic activity">
    <reaction evidence="12">
        <text>L-glutamine + H2O = L-glutamate + NH4(+)</text>
        <dbReference type="Rhea" id="RHEA:15889"/>
        <dbReference type="ChEBI" id="CHEBI:15377"/>
        <dbReference type="ChEBI" id="CHEBI:28938"/>
        <dbReference type="ChEBI" id="CHEBI:29985"/>
        <dbReference type="ChEBI" id="CHEBI:58359"/>
    </reaction>
</comment>
<dbReference type="InterPro" id="IPR035686">
    <property type="entry name" value="CPSase_GATase1"/>
</dbReference>
<dbReference type="InterPro" id="IPR002474">
    <property type="entry name" value="CarbamoylP_synth_ssu_N"/>
</dbReference>
<dbReference type="GO" id="GO:0004088">
    <property type="term" value="F:carbamoyl-phosphate synthase (glutamine-hydrolyzing) activity"/>
    <property type="evidence" value="ECO:0007669"/>
    <property type="project" value="UniProtKB-EC"/>
</dbReference>
<dbReference type="Gene3D" id="3.50.30.20">
    <property type="entry name" value="Carbamoyl-phosphate synthase small subunit, N-terminal domain"/>
    <property type="match status" value="1"/>
</dbReference>
<keyword evidence="8" id="KW-0315">Glutamine amidotransferase</keyword>
<dbReference type="EC" id="6.3.5.5" evidence="4"/>
<dbReference type="SUPFAM" id="SSF52021">
    <property type="entry name" value="Carbamoyl phosphate synthetase, small subunit N-terminal domain"/>
    <property type="match status" value="1"/>
</dbReference>
<comment type="pathway">
    <text evidence="2">Amino-acid biosynthesis; L-arginine biosynthesis; carbamoyl phosphate from bicarbonate: step 1/1.</text>
</comment>
<dbReference type="InterPro" id="IPR029062">
    <property type="entry name" value="Class_I_gatase-like"/>
</dbReference>
<dbReference type="AlphaFoldDB" id="A0A644YZF0"/>
<protein>
    <recommendedName>
        <fullName evidence="4">carbamoyl-phosphate synthase (glutamine-hydrolyzing)</fullName>
        <ecNumber evidence="4">6.3.5.5</ecNumber>
    </recommendedName>
    <alternativeName>
        <fullName evidence="10">Arginine-specific carbamoyl phosphate synthetase, glutamine chain</fullName>
    </alternativeName>
</protein>
<keyword evidence="9" id="KW-0665">Pyrimidine biosynthesis</keyword>
<dbReference type="InterPro" id="IPR006274">
    <property type="entry name" value="CarbamoylP_synth_ssu"/>
</dbReference>
<dbReference type="InterPro" id="IPR017926">
    <property type="entry name" value="GATASE"/>
</dbReference>
<evidence type="ECO:0000256" key="5">
    <source>
        <dbReference type="ARBA" id="ARBA00022598"/>
    </source>
</evidence>
<comment type="similarity">
    <text evidence="3">Belongs to the CarA family.</text>
</comment>
<evidence type="ECO:0000256" key="8">
    <source>
        <dbReference type="ARBA" id="ARBA00022962"/>
    </source>
</evidence>
<reference evidence="14" key="1">
    <citation type="submission" date="2019-08" db="EMBL/GenBank/DDBJ databases">
        <authorList>
            <person name="Kucharzyk K."/>
            <person name="Murdoch R.W."/>
            <person name="Higgins S."/>
            <person name="Loffler F."/>
        </authorList>
    </citation>
    <scope>NUCLEOTIDE SEQUENCE</scope>
</reference>
<evidence type="ECO:0000256" key="4">
    <source>
        <dbReference type="ARBA" id="ARBA00012738"/>
    </source>
</evidence>
<evidence type="ECO:0000256" key="6">
    <source>
        <dbReference type="ARBA" id="ARBA00022741"/>
    </source>
</evidence>
<evidence type="ECO:0000256" key="2">
    <source>
        <dbReference type="ARBA" id="ARBA00005077"/>
    </source>
</evidence>
<evidence type="ECO:0000256" key="11">
    <source>
        <dbReference type="ARBA" id="ARBA00048816"/>
    </source>
</evidence>
<dbReference type="GO" id="GO:0006207">
    <property type="term" value="P:'de novo' pyrimidine nucleobase biosynthetic process"/>
    <property type="evidence" value="ECO:0007669"/>
    <property type="project" value="InterPro"/>
</dbReference>
<evidence type="ECO:0000256" key="10">
    <source>
        <dbReference type="ARBA" id="ARBA00044340"/>
    </source>
</evidence>
<dbReference type="EMBL" id="VSSQ01006784">
    <property type="protein sequence ID" value="MPM33852.1"/>
    <property type="molecule type" value="Genomic_DNA"/>
</dbReference>
<evidence type="ECO:0000256" key="3">
    <source>
        <dbReference type="ARBA" id="ARBA00007800"/>
    </source>
</evidence>
<evidence type="ECO:0000256" key="9">
    <source>
        <dbReference type="ARBA" id="ARBA00022975"/>
    </source>
</evidence>
<sequence>MHKIKGKLVLKDGSVFEGDLYGKRNAVGEVVFTTGMSGYQETMTDPSFCDQIVVLTYPLVGNYGCNSMFNQSDRCWYQGLVVSELCDEPSNWRSEESLPAFLERNDIPVLTGVDTRAITRIIRQHGTLAGVIVPADMPQEEVEKLLATPEEHDQVAKVSTPEIYTMGEGKHHVAVLDLGVKQHILTSLVHFDCRLTVFPAFTSAEKILAFNPDGIFLSNGPGDPKDLGVVVENVKKMMGKKPIFGICMGHQVMALANGADTFKLPFGHRGINHPVKDFLAKKVVISSQNHGYAVVEDSLKNINVEVTNISLNDGTIEGLKYLDHPTFTVQYHPEASPGPSGHEYLFERFIKMMEEC</sequence>
<dbReference type="GO" id="GO:0006541">
    <property type="term" value="P:glutamine metabolic process"/>
    <property type="evidence" value="ECO:0007669"/>
    <property type="project" value="InterPro"/>
</dbReference>
<dbReference type="CDD" id="cd01744">
    <property type="entry name" value="GATase1_CPSase"/>
    <property type="match status" value="1"/>
</dbReference>
<dbReference type="PANTHER" id="PTHR43418">
    <property type="entry name" value="MULTIFUNCTIONAL TRYPTOPHAN BIOSYNTHESIS PROTEIN-RELATED"/>
    <property type="match status" value="1"/>
</dbReference>
<evidence type="ECO:0000256" key="12">
    <source>
        <dbReference type="ARBA" id="ARBA00049285"/>
    </source>
</evidence>
<keyword evidence="5 14" id="KW-0436">Ligase</keyword>
<dbReference type="HAMAP" id="MF_01209">
    <property type="entry name" value="CPSase_S_chain"/>
    <property type="match status" value="1"/>
</dbReference>
<evidence type="ECO:0000256" key="1">
    <source>
        <dbReference type="ARBA" id="ARBA00004812"/>
    </source>
</evidence>
<organism evidence="14">
    <name type="scientific">bioreactor metagenome</name>
    <dbReference type="NCBI Taxonomy" id="1076179"/>
    <lineage>
        <taxon>unclassified sequences</taxon>
        <taxon>metagenomes</taxon>
        <taxon>ecological metagenomes</taxon>
    </lineage>
</organism>
<dbReference type="NCBIfam" id="TIGR01368">
    <property type="entry name" value="CPSaseIIsmall"/>
    <property type="match status" value="1"/>
</dbReference>
<dbReference type="InterPro" id="IPR036480">
    <property type="entry name" value="CarbP_synth_ssu_N_sf"/>
</dbReference>